<evidence type="ECO:0000256" key="2">
    <source>
        <dbReference type="SAM" id="Phobius"/>
    </source>
</evidence>
<accession>A0A9W6M6L4</accession>
<dbReference type="AlphaFoldDB" id="A0A9W6M6L4"/>
<gene>
    <name evidence="3" type="ORF">GCM10017591_18080</name>
</gene>
<sequence>MTTGRDDDALHWGGDDDPTLDVGSASTPARAREHDGTDAEPLALPDGFTPLGRGSDQVGRIDADGTVVMPGDRAPLSNTMLVLLGVVSGVALLYTIGWIVGGLRLQGTADFLVSPIGYRAAFWLAVAAPALWFTTALVLTRTSKTWIRVTALVAGFALLVPWPFIMVGAVGSVAS</sequence>
<dbReference type="RefSeq" id="WP_204963788.1">
    <property type="nucleotide sequence ID" value="NZ_BAAAUR010000001.1"/>
</dbReference>
<dbReference type="Proteomes" id="UP001142291">
    <property type="component" value="Unassembled WGS sequence"/>
</dbReference>
<keyword evidence="4" id="KW-1185">Reference proteome</keyword>
<organism evidence="3 4">
    <name type="scientific">Microbacterium dextranolyticum</name>
    <dbReference type="NCBI Taxonomy" id="36806"/>
    <lineage>
        <taxon>Bacteria</taxon>
        <taxon>Bacillati</taxon>
        <taxon>Actinomycetota</taxon>
        <taxon>Actinomycetes</taxon>
        <taxon>Micrococcales</taxon>
        <taxon>Microbacteriaceae</taxon>
        <taxon>Microbacterium</taxon>
    </lineage>
</organism>
<keyword evidence="2" id="KW-1133">Transmembrane helix</keyword>
<comment type="caution">
    <text evidence="3">The sequence shown here is derived from an EMBL/GenBank/DDBJ whole genome shotgun (WGS) entry which is preliminary data.</text>
</comment>
<feature type="compositionally biased region" description="Basic and acidic residues" evidence="1">
    <location>
        <begin position="1"/>
        <end position="14"/>
    </location>
</feature>
<feature type="transmembrane region" description="Helical" evidence="2">
    <location>
        <begin position="120"/>
        <end position="139"/>
    </location>
</feature>
<feature type="transmembrane region" description="Helical" evidence="2">
    <location>
        <begin position="79"/>
        <end position="100"/>
    </location>
</feature>
<proteinExistence type="predicted"/>
<evidence type="ECO:0000313" key="3">
    <source>
        <dbReference type="EMBL" id="GLJ95745.1"/>
    </source>
</evidence>
<evidence type="ECO:0008006" key="5">
    <source>
        <dbReference type="Google" id="ProtNLM"/>
    </source>
</evidence>
<reference evidence="3" key="2">
    <citation type="submission" date="2023-01" db="EMBL/GenBank/DDBJ databases">
        <authorList>
            <person name="Sun Q."/>
            <person name="Evtushenko L."/>
        </authorList>
    </citation>
    <scope>NUCLEOTIDE SEQUENCE</scope>
    <source>
        <strain evidence="3">VKM Ac-1940</strain>
    </source>
</reference>
<name>A0A9W6M6L4_9MICO</name>
<protein>
    <recommendedName>
        <fullName evidence="5">DNA polymerase III subunit gamma/tau</fullName>
    </recommendedName>
</protein>
<feature type="region of interest" description="Disordered" evidence="1">
    <location>
        <begin position="1"/>
        <end position="45"/>
    </location>
</feature>
<keyword evidence="2" id="KW-0472">Membrane</keyword>
<dbReference type="EMBL" id="BSER01000009">
    <property type="protein sequence ID" value="GLJ95745.1"/>
    <property type="molecule type" value="Genomic_DNA"/>
</dbReference>
<evidence type="ECO:0000313" key="4">
    <source>
        <dbReference type="Proteomes" id="UP001142291"/>
    </source>
</evidence>
<reference evidence="3" key="1">
    <citation type="journal article" date="2014" name="Int. J. Syst. Evol. Microbiol.">
        <title>Complete genome sequence of Corynebacterium casei LMG S-19264T (=DSM 44701T), isolated from a smear-ripened cheese.</title>
        <authorList>
            <consortium name="US DOE Joint Genome Institute (JGI-PGF)"/>
            <person name="Walter F."/>
            <person name="Albersmeier A."/>
            <person name="Kalinowski J."/>
            <person name="Ruckert C."/>
        </authorList>
    </citation>
    <scope>NUCLEOTIDE SEQUENCE</scope>
    <source>
        <strain evidence="3">VKM Ac-1940</strain>
    </source>
</reference>
<feature type="transmembrane region" description="Helical" evidence="2">
    <location>
        <begin position="151"/>
        <end position="174"/>
    </location>
</feature>
<evidence type="ECO:0000256" key="1">
    <source>
        <dbReference type="SAM" id="MobiDB-lite"/>
    </source>
</evidence>
<keyword evidence="2" id="KW-0812">Transmembrane</keyword>